<proteinExistence type="predicted"/>
<reference evidence="1 2" key="1">
    <citation type="submission" date="2013-02" db="EMBL/GenBank/DDBJ databases">
        <title>A novel strain isolated from Lonar lake, Maharashtra, India.</title>
        <authorList>
            <person name="Singh A."/>
        </authorList>
    </citation>
    <scope>NUCLEOTIDE SEQUENCE [LARGE SCALE GENOMIC DNA]</scope>
    <source>
        <strain evidence="1 2">AK24</strain>
    </source>
</reference>
<protein>
    <submittedName>
        <fullName evidence="1">Uncharacterized protein</fullName>
    </submittedName>
</protein>
<name>R7ZTZ9_9BACT</name>
<dbReference type="AlphaFoldDB" id="R7ZTZ9"/>
<gene>
    <name evidence="1" type="ORF">ADIS_2058</name>
</gene>
<dbReference type="EMBL" id="AQHR01000054">
    <property type="protein sequence ID" value="EON77528.1"/>
    <property type="molecule type" value="Genomic_DNA"/>
</dbReference>
<keyword evidence="2" id="KW-1185">Reference proteome</keyword>
<dbReference type="STRING" id="1232681.ADIS_2058"/>
<evidence type="ECO:0000313" key="2">
    <source>
        <dbReference type="Proteomes" id="UP000013909"/>
    </source>
</evidence>
<dbReference type="Proteomes" id="UP000013909">
    <property type="component" value="Unassembled WGS sequence"/>
</dbReference>
<accession>R7ZTZ9</accession>
<sequence length="59" mass="7007">MAYWVLVAGWRLAKVTVFTTKLHGMREASKRVITRFMRQENDELNKPVFPEILQRPISF</sequence>
<organism evidence="1 2">
    <name type="scientific">Lunatimonas lonarensis</name>
    <dbReference type="NCBI Taxonomy" id="1232681"/>
    <lineage>
        <taxon>Bacteria</taxon>
        <taxon>Pseudomonadati</taxon>
        <taxon>Bacteroidota</taxon>
        <taxon>Cytophagia</taxon>
        <taxon>Cytophagales</taxon>
        <taxon>Cyclobacteriaceae</taxon>
    </lineage>
</organism>
<evidence type="ECO:0000313" key="1">
    <source>
        <dbReference type="EMBL" id="EON77528.1"/>
    </source>
</evidence>
<comment type="caution">
    <text evidence="1">The sequence shown here is derived from an EMBL/GenBank/DDBJ whole genome shotgun (WGS) entry which is preliminary data.</text>
</comment>